<dbReference type="InterPro" id="IPR036812">
    <property type="entry name" value="NAD(P)_OxRdtase_dom_sf"/>
</dbReference>
<dbReference type="Gene3D" id="3.20.20.100">
    <property type="entry name" value="NADP-dependent oxidoreductase domain"/>
    <property type="match status" value="1"/>
</dbReference>
<dbReference type="Pfam" id="PF00248">
    <property type="entry name" value="Aldo_ket_red"/>
    <property type="match status" value="1"/>
</dbReference>
<dbReference type="SUPFAM" id="SSF51430">
    <property type="entry name" value="NAD(P)-linked oxidoreductase"/>
    <property type="match status" value="1"/>
</dbReference>
<keyword evidence="1" id="KW-0812">Transmembrane</keyword>
<dbReference type="PANTHER" id="PTHR11732">
    <property type="entry name" value="ALDO/KETO REDUCTASE"/>
    <property type="match status" value="1"/>
</dbReference>
<dbReference type="CDD" id="cd19071">
    <property type="entry name" value="AKR_AKR1-5-like"/>
    <property type="match status" value="1"/>
</dbReference>
<proteinExistence type="predicted"/>
<gene>
    <name evidence="3" type="ORF">CAUS1442_LOCUS14620</name>
</gene>
<evidence type="ECO:0000313" key="3">
    <source>
        <dbReference type="EMBL" id="CAD8342485.1"/>
    </source>
</evidence>
<name>A0A7R9ZSN1_9STRA</name>
<keyword evidence="1" id="KW-1133">Transmembrane helix</keyword>
<dbReference type="InterPro" id="IPR023210">
    <property type="entry name" value="NADP_OxRdtase_dom"/>
</dbReference>
<feature type="transmembrane region" description="Helical" evidence="1">
    <location>
        <begin position="30"/>
        <end position="49"/>
    </location>
</feature>
<organism evidence="3">
    <name type="scientific">Craspedostauros australis</name>
    <dbReference type="NCBI Taxonomy" id="1486917"/>
    <lineage>
        <taxon>Eukaryota</taxon>
        <taxon>Sar</taxon>
        <taxon>Stramenopiles</taxon>
        <taxon>Ochrophyta</taxon>
        <taxon>Bacillariophyta</taxon>
        <taxon>Bacillariophyceae</taxon>
        <taxon>Bacillariophycidae</taxon>
        <taxon>Naviculales</taxon>
        <taxon>Naviculaceae</taxon>
        <taxon>Craspedostauros</taxon>
    </lineage>
</organism>
<sequence length="361" mass="41363">MVRVKRAPRAHPSDSGAKIFLRHMTFNRHYLVVLQVTLIFLCFGLYLMVRSWEEKAYASIHMVDAASPTSAFSVAHSNKPYLLYGTAWKKEQTAKFVSQAVHSGFRFIDTACQPRHYNEPGVGDGWTSAAQDLGLNREDFFLQTKFTPPNGQDHNNMPYDLHDPIPTQVSISLKTSLKNLHTDYLDSWVLHSPYEDGDDTLKAWRAMEEAVDDGMVKQLGISNCYDAEHFKWLYKVAKHKPKVLQNRFYSQTNFDPELRAFCKEHGIKYQTFWTLTINKDALATNEVKQWAEAKGLTPQTYMYAFLMSLGYATPLSGTTSLRHMAEDVAVMERMQNGAVFFETDEELKRFARVLGMDENSL</sequence>
<accession>A0A7R9ZSN1</accession>
<evidence type="ECO:0000256" key="1">
    <source>
        <dbReference type="SAM" id="Phobius"/>
    </source>
</evidence>
<reference evidence="3" key="1">
    <citation type="submission" date="2021-01" db="EMBL/GenBank/DDBJ databases">
        <authorList>
            <person name="Corre E."/>
            <person name="Pelletier E."/>
            <person name="Niang G."/>
            <person name="Scheremetjew M."/>
            <person name="Finn R."/>
            <person name="Kale V."/>
            <person name="Holt S."/>
            <person name="Cochrane G."/>
            <person name="Meng A."/>
            <person name="Brown T."/>
            <person name="Cohen L."/>
        </authorList>
    </citation>
    <scope>NUCLEOTIDE SEQUENCE</scope>
    <source>
        <strain evidence="3">CCMP3328</strain>
    </source>
</reference>
<dbReference type="AlphaFoldDB" id="A0A7R9ZSN1"/>
<dbReference type="PRINTS" id="PR00069">
    <property type="entry name" value="ALDKETRDTASE"/>
</dbReference>
<dbReference type="EMBL" id="HBEF01023633">
    <property type="protein sequence ID" value="CAD8342485.1"/>
    <property type="molecule type" value="Transcribed_RNA"/>
</dbReference>
<dbReference type="GO" id="GO:0016491">
    <property type="term" value="F:oxidoreductase activity"/>
    <property type="evidence" value="ECO:0007669"/>
    <property type="project" value="InterPro"/>
</dbReference>
<keyword evidence="1" id="KW-0472">Membrane</keyword>
<dbReference type="InterPro" id="IPR020471">
    <property type="entry name" value="AKR"/>
</dbReference>
<evidence type="ECO:0000259" key="2">
    <source>
        <dbReference type="Pfam" id="PF00248"/>
    </source>
</evidence>
<protein>
    <recommendedName>
        <fullName evidence="2">NADP-dependent oxidoreductase domain-containing protein</fullName>
    </recommendedName>
</protein>
<feature type="domain" description="NADP-dependent oxidoreductase" evidence="2">
    <location>
        <begin position="87"/>
        <end position="332"/>
    </location>
</feature>